<dbReference type="RefSeq" id="XP_033454858.1">
    <property type="nucleotide sequence ID" value="XM_033599124.1"/>
</dbReference>
<reference evidence="3" key="1">
    <citation type="submission" date="2020-01" db="EMBL/GenBank/DDBJ databases">
        <authorList>
            <consortium name="DOE Joint Genome Institute"/>
            <person name="Haridas S."/>
            <person name="Albert R."/>
            <person name="Binder M."/>
            <person name="Bloem J."/>
            <person name="Labutti K."/>
            <person name="Salamov A."/>
            <person name="Andreopoulos B."/>
            <person name="Baker S.E."/>
            <person name="Barry K."/>
            <person name="Bills G."/>
            <person name="Bluhm B.H."/>
            <person name="Cannon C."/>
            <person name="Castanera R."/>
            <person name="Culley D.E."/>
            <person name="Daum C."/>
            <person name="Ezra D."/>
            <person name="Gonzalez J.B."/>
            <person name="Henrissat B."/>
            <person name="Kuo A."/>
            <person name="Liang C."/>
            <person name="Lipzen A."/>
            <person name="Lutzoni F."/>
            <person name="Magnuson J."/>
            <person name="Mondo S."/>
            <person name="Nolan M."/>
            <person name="Ohm R."/>
            <person name="Pangilinan J."/>
            <person name="Park H.-J."/>
            <person name="Ramirez L."/>
            <person name="Alfaro M."/>
            <person name="Sun H."/>
            <person name="Tritt A."/>
            <person name="Yoshinaga Y."/>
            <person name="Zwiers L.-H."/>
            <person name="Turgeon B.G."/>
            <person name="Goodwin S.B."/>
            <person name="Spatafora J.W."/>
            <person name="Crous P.W."/>
            <person name="Grigoriev I.V."/>
        </authorList>
    </citation>
    <scope>NUCLEOTIDE SEQUENCE</scope>
    <source>
        <strain evidence="3">CBS 342.82</strain>
    </source>
</reference>
<accession>A0A6J3LT82</accession>
<dbReference type="AlphaFoldDB" id="A0A6J3LT82"/>
<evidence type="ECO:0000313" key="3">
    <source>
        <dbReference type="RefSeq" id="XP_033454858.1"/>
    </source>
</evidence>
<keyword evidence="1" id="KW-0472">Membrane</keyword>
<sequence length="124" mass="13660">MSVAPGVVPHSCLYTECPMFSAVVLCDTYSRPRTFVRLESRPPPRFSNSVMRSMIIVWLLVNSIVVLQTFLRANKVWCVALLTPSITIVCWDTAGPIGSCSCRSADLSFVSRLYPGARSCSVIV</sequence>
<name>A0A6J3LT82_9PEZI</name>
<gene>
    <name evidence="3" type="ORF">K489DRAFT_140076</name>
</gene>
<keyword evidence="2" id="KW-1185">Reference proteome</keyword>
<protein>
    <submittedName>
        <fullName evidence="3">Uncharacterized protein</fullName>
    </submittedName>
</protein>
<keyword evidence="1" id="KW-1133">Transmembrane helix</keyword>
<feature type="transmembrane region" description="Helical" evidence="1">
    <location>
        <begin position="50"/>
        <end position="71"/>
    </location>
</feature>
<reference evidence="3" key="2">
    <citation type="submission" date="2020-04" db="EMBL/GenBank/DDBJ databases">
        <authorList>
            <consortium name="NCBI Genome Project"/>
        </authorList>
    </citation>
    <scope>NUCLEOTIDE SEQUENCE</scope>
    <source>
        <strain evidence="3">CBS 342.82</strain>
    </source>
</reference>
<dbReference type="GeneID" id="54356923"/>
<evidence type="ECO:0000256" key="1">
    <source>
        <dbReference type="SAM" id="Phobius"/>
    </source>
</evidence>
<organism evidence="3">
    <name type="scientific">Dissoconium aciculare CBS 342.82</name>
    <dbReference type="NCBI Taxonomy" id="1314786"/>
    <lineage>
        <taxon>Eukaryota</taxon>
        <taxon>Fungi</taxon>
        <taxon>Dikarya</taxon>
        <taxon>Ascomycota</taxon>
        <taxon>Pezizomycotina</taxon>
        <taxon>Dothideomycetes</taxon>
        <taxon>Dothideomycetidae</taxon>
        <taxon>Mycosphaerellales</taxon>
        <taxon>Dissoconiaceae</taxon>
        <taxon>Dissoconium</taxon>
    </lineage>
</organism>
<proteinExistence type="predicted"/>
<reference evidence="3" key="3">
    <citation type="submission" date="2025-08" db="UniProtKB">
        <authorList>
            <consortium name="RefSeq"/>
        </authorList>
    </citation>
    <scope>IDENTIFICATION</scope>
    <source>
        <strain evidence="3">CBS 342.82</strain>
    </source>
</reference>
<evidence type="ECO:0000313" key="2">
    <source>
        <dbReference type="Proteomes" id="UP000504637"/>
    </source>
</evidence>
<keyword evidence="1" id="KW-0812">Transmembrane</keyword>
<dbReference type="Proteomes" id="UP000504637">
    <property type="component" value="Unplaced"/>
</dbReference>